<evidence type="ECO:0000313" key="2">
    <source>
        <dbReference type="Proteomes" id="UP000265520"/>
    </source>
</evidence>
<comment type="caution">
    <text evidence="1">The sequence shown here is derived from an EMBL/GenBank/DDBJ whole genome shotgun (WGS) entry which is preliminary data.</text>
</comment>
<feature type="non-terminal residue" evidence="1">
    <location>
        <position position="1"/>
    </location>
</feature>
<reference evidence="1 2" key="1">
    <citation type="journal article" date="2018" name="Front. Plant Sci.">
        <title>Red Clover (Trifolium pratense) and Zigzag Clover (T. medium) - A Picture of Genomic Similarities and Differences.</title>
        <authorList>
            <person name="Dluhosova J."/>
            <person name="Istvanek J."/>
            <person name="Nedelnik J."/>
            <person name="Repkova J."/>
        </authorList>
    </citation>
    <scope>NUCLEOTIDE SEQUENCE [LARGE SCALE GENOMIC DNA]</scope>
    <source>
        <strain evidence="2">cv. 10/8</strain>
        <tissue evidence="1">Leaf</tissue>
    </source>
</reference>
<accession>A0A392S6P6</accession>
<proteinExistence type="predicted"/>
<dbReference type="Gene3D" id="3.30.420.10">
    <property type="entry name" value="Ribonuclease H-like superfamily/Ribonuclease H"/>
    <property type="match status" value="1"/>
</dbReference>
<dbReference type="EMBL" id="LXQA010319157">
    <property type="protein sequence ID" value="MCI43565.1"/>
    <property type="molecule type" value="Genomic_DNA"/>
</dbReference>
<sequence>GMSWDPCLSLIEFTYNNSFHSSIGMAPFELCMGGDVGRRYAGMSPVRMWFLVRRSCKKRQKRSR</sequence>
<name>A0A392S6P6_9FABA</name>
<keyword evidence="2" id="KW-1185">Reference proteome</keyword>
<dbReference type="GO" id="GO:0003676">
    <property type="term" value="F:nucleic acid binding"/>
    <property type="evidence" value="ECO:0007669"/>
    <property type="project" value="InterPro"/>
</dbReference>
<dbReference type="AlphaFoldDB" id="A0A392S6P6"/>
<evidence type="ECO:0000313" key="1">
    <source>
        <dbReference type="EMBL" id="MCI43565.1"/>
    </source>
</evidence>
<evidence type="ECO:0008006" key="3">
    <source>
        <dbReference type="Google" id="ProtNLM"/>
    </source>
</evidence>
<dbReference type="Proteomes" id="UP000265520">
    <property type="component" value="Unassembled WGS sequence"/>
</dbReference>
<dbReference type="InterPro" id="IPR036397">
    <property type="entry name" value="RNaseH_sf"/>
</dbReference>
<organism evidence="1 2">
    <name type="scientific">Trifolium medium</name>
    <dbReference type="NCBI Taxonomy" id="97028"/>
    <lineage>
        <taxon>Eukaryota</taxon>
        <taxon>Viridiplantae</taxon>
        <taxon>Streptophyta</taxon>
        <taxon>Embryophyta</taxon>
        <taxon>Tracheophyta</taxon>
        <taxon>Spermatophyta</taxon>
        <taxon>Magnoliopsida</taxon>
        <taxon>eudicotyledons</taxon>
        <taxon>Gunneridae</taxon>
        <taxon>Pentapetalae</taxon>
        <taxon>rosids</taxon>
        <taxon>fabids</taxon>
        <taxon>Fabales</taxon>
        <taxon>Fabaceae</taxon>
        <taxon>Papilionoideae</taxon>
        <taxon>50 kb inversion clade</taxon>
        <taxon>NPAAA clade</taxon>
        <taxon>Hologalegina</taxon>
        <taxon>IRL clade</taxon>
        <taxon>Trifolieae</taxon>
        <taxon>Trifolium</taxon>
    </lineage>
</organism>
<protein>
    <recommendedName>
        <fullName evidence="3">Retrotransposon protein</fullName>
    </recommendedName>
</protein>